<feature type="domain" description="Methyl-accepting transducer" evidence="11">
    <location>
        <begin position="387"/>
        <end position="644"/>
    </location>
</feature>
<dbReference type="SUPFAM" id="SSF103190">
    <property type="entry name" value="Sensory domain-like"/>
    <property type="match status" value="1"/>
</dbReference>
<protein>
    <recommendedName>
        <fullName evidence="15">Methyl-accepting chemotaxis protein</fullName>
    </recommendedName>
</protein>
<keyword evidence="14" id="KW-1185">Reference proteome</keyword>
<feature type="coiled-coil region" evidence="9">
    <location>
        <begin position="637"/>
        <end position="670"/>
    </location>
</feature>
<dbReference type="PANTHER" id="PTHR32089:SF112">
    <property type="entry name" value="LYSOZYME-LIKE PROTEIN-RELATED"/>
    <property type="match status" value="1"/>
</dbReference>
<dbReference type="PANTHER" id="PTHR32089">
    <property type="entry name" value="METHYL-ACCEPTING CHEMOTAXIS PROTEIN MCPB"/>
    <property type="match status" value="1"/>
</dbReference>
<dbReference type="AlphaFoldDB" id="A0A9J6P9R7"/>
<dbReference type="Gene3D" id="1.10.8.500">
    <property type="entry name" value="HAMP domain in histidine kinase"/>
    <property type="match status" value="1"/>
</dbReference>
<keyword evidence="2" id="KW-1003">Cell membrane</keyword>
<comment type="caution">
    <text evidence="13">The sequence shown here is derived from an EMBL/GenBank/DDBJ whole genome shotgun (WGS) entry which is preliminary data.</text>
</comment>
<evidence type="ECO:0000256" key="1">
    <source>
        <dbReference type="ARBA" id="ARBA00004651"/>
    </source>
</evidence>
<keyword evidence="3 10" id="KW-0812">Transmembrane</keyword>
<dbReference type="InterPro" id="IPR029151">
    <property type="entry name" value="Sensor-like_sf"/>
</dbReference>
<dbReference type="CDD" id="cd06225">
    <property type="entry name" value="HAMP"/>
    <property type="match status" value="1"/>
</dbReference>
<evidence type="ECO:0000259" key="11">
    <source>
        <dbReference type="PROSITE" id="PS50111"/>
    </source>
</evidence>
<dbReference type="InterPro" id="IPR003660">
    <property type="entry name" value="HAMP_dom"/>
</dbReference>
<dbReference type="PROSITE" id="PS50111">
    <property type="entry name" value="CHEMOTAXIS_TRANSDUC_2"/>
    <property type="match status" value="1"/>
</dbReference>
<keyword evidence="9" id="KW-0175">Coiled coil</keyword>
<reference evidence="13" key="2">
    <citation type="submission" date="2021-04" db="EMBL/GenBank/DDBJ databases">
        <authorList>
            <person name="Dong X."/>
        </authorList>
    </citation>
    <scope>NUCLEOTIDE SEQUENCE</scope>
    <source>
        <strain evidence="13">ZWT</strain>
    </source>
</reference>
<evidence type="ECO:0000256" key="6">
    <source>
        <dbReference type="ARBA" id="ARBA00023224"/>
    </source>
</evidence>
<dbReference type="Gene3D" id="3.30.450.20">
    <property type="entry name" value="PAS domain"/>
    <property type="match status" value="1"/>
</dbReference>
<sequence>MKKLKKITIRQKIIGSCLAMFLIIMSISTIFTQKVVDEKIEEQISQQGLYLAEEMVNELNKIVVAQESIESLLGTNMKTIAYLIGTDKENYSNDKLVELEKKFNIAEMNIINDKRKIVYSNMSANVGWVYEKGSTMDLLFEGKLNDLVTEVSKSDSDGKYYKYCNVDLENGYFIQMGVSAEVVANIKDKMNIQTLVDEVGSKENIEYALVYDNKGTAIASSDHEDLGKTFDDEATITAAVNGEIYNKKMLYEGKWIHDVQIPIYKEGKHIGSMDVALSLDQLDAAKKELWINNLLYTIISIFIFIVLLIVIIKISLKPLKELTGYTKLMAKGDFTSKIPEKLTGLNDEIGEIANTTLMMQSDLKGLLGNVKSSVHNMENSSEELNTITQNSTQTTSEIAESIEMLANAATEQTVYGENIVNKINELGDQIELINNLVVEVFNITNETNKLSDQGKIIMGELNSITSENTDEAIKTAKIIKDVSEYSYNAESIIELINNISDQTNLLALNASIEAARAGDVGKGFAVVADEIRKLAEQTSKATDEIQTLIKNIQYKANNAVETMDNIKIISTKQKSSINDTTNVFNKTSNTLANLVDNMSQLKEKAGFIDINKDKMIGDISNISSILEETSASTEEVSASAEEQLATIQEIADQAKRAKELSEELNNEIDRFKI</sequence>
<dbReference type="PROSITE" id="PS50885">
    <property type="entry name" value="HAMP"/>
    <property type="match status" value="1"/>
</dbReference>
<dbReference type="Pfam" id="PF17203">
    <property type="entry name" value="sCache_3_2"/>
    <property type="match status" value="1"/>
</dbReference>
<gene>
    <name evidence="13" type="ORF">KDK92_24055</name>
</gene>
<reference evidence="13" key="1">
    <citation type="journal article" date="2021" name="mSystems">
        <title>Bacteria and Archaea Synergistically Convert Glycine Betaine to Biogenic Methane in the Formosa Cold Seep of the South China Sea.</title>
        <authorList>
            <person name="Li L."/>
            <person name="Zhang W."/>
            <person name="Zhang S."/>
            <person name="Song L."/>
            <person name="Sun Q."/>
            <person name="Zhang H."/>
            <person name="Xiang H."/>
            <person name="Dong X."/>
        </authorList>
    </citation>
    <scope>NUCLEOTIDE SEQUENCE</scope>
    <source>
        <strain evidence="13">ZWT</strain>
    </source>
</reference>
<feature type="transmembrane region" description="Helical" evidence="10">
    <location>
        <begin position="294"/>
        <end position="312"/>
    </location>
</feature>
<dbReference type="GO" id="GO:0007165">
    <property type="term" value="P:signal transduction"/>
    <property type="evidence" value="ECO:0007669"/>
    <property type="project" value="UniProtKB-KW"/>
</dbReference>
<evidence type="ECO:0000256" key="7">
    <source>
        <dbReference type="ARBA" id="ARBA00029447"/>
    </source>
</evidence>
<evidence type="ECO:0000256" key="9">
    <source>
        <dbReference type="SAM" id="Coils"/>
    </source>
</evidence>
<accession>A0A9J6P9R7</accession>
<keyword evidence="5 10" id="KW-0472">Membrane</keyword>
<dbReference type="SMART" id="SM00283">
    <property type="entry name" value="MA"/>
    <property type="match status" value="1"/>
</dbReference>
<evidence type="ECO:0000313" key="13">
    <source>
        <dbReference type="EMBL" id="MCM1992804.1"/>
    </source>
</evidence>
<name>A0A9J6P9R7_9CLOT</name>
<dbReference type="Proteomes" id="UP001056429">
    <property type="component" value="Unassembled WGS sequence"/>
</dbReference>
<dbReference type="InterPro" id="IPR033463">
    <property type="entry name" value="sCache_3"/>
</dbReference>
<evidence type="ECO:0000256" key="5">
    <source>
        <dbReference type="ARBA" id="ARBA00023136"/>
    </source>
</evidence>
<evidence type="ECO:0000259" key="12">
    <source>
        <dbReference type="PROSITE" id="PS50885"/>
    </source>
</evidence>
<dbReference type="SMART" id="SM00304">
    <property type="entry name" value="HAMP"/>
    <property type="match status" value="1"/>
</dbReference>
<dbReference type="InterPro" id="IPR004089">
    <property type="entry name" value="MCPsignal_dom"/>
</dbReference>
<evidence type="ECO:0000256" key="4">
    <source>
        <dbReference type="ARBA" id="ARBA00022989"/>
    </source>
</evidence>
<dbReference type="Gene3D" id="1.10.287.950">
    <property type="entry name" value="Methyl-accepting chemotaxis protein"/>
    <property type="match status" value="1"/>
</dbReference>
<evidence type="ECO:0000256" key="10">
    <source>
        <dbReference type="SAM" id="Phobius"/>
    </source>
</evidence>
<dbReference type="SUPFAM" id="SSF58104">
    <property type="entry name" value="Methyl-accepting chemotaxis protein (MCP) signaling domain"/>
    <property type="match status" value="1"/>
</dbReference>
<organism evidence="13 14">
    <name type="scientific">Oceanirhabdus seepicola</name>
    <dbReference type="NCBI Taxonomy" id="2828781"/>
    <lineage>
        <taxon>Bacteria</taxon>
        <taxon>Bacillati</taxon>
        <taxon>Bacillota</taxon>
        <taxon>Clostridia</taxon>
        <taxon>Eubacteriales</taxon>
        <taxon>Clostridiaceae</taxon>
        <taxon>Oceanirhabdus</taxon>
    </lineage>
</organism>
<dbReference type="EMBL" id="JAGSOJ010000007">
    <property type="protein sequence ID" value="MCM1992804.1"/>
    <property type="molecule type" value="Genomic_DNA"/>
</dbReference>
<comment type="similarity">
    <text evidence="7">Belongs to the methyl-accepting chemotaxis (MCP) protein family.</text>
</comment>
<evidence type="ECO:0000256" key="3">
    <source>
        <dbReference type="ARBA" id="ARBA00022692"/>
    </source>
</evidence>
<dbReference type="RefSeq" id="WP_250861972.1">
    <property type="nucleotide sequence ID" value="NZ_JAGSOJ010000007.1"/>
</dbReference>
<feature type="domain" description="HAMP" evidence="12">
    <location>
        <begin position="313"/>
        <end position="368"/>
    </location>
</feature>
<dbReference type="Pfam" id="PF00015">
    <property type="entry name" value="MCPsignal"/>
    <property type="match status" value="1"/>
</dbReference>
<evidence type="ECO:0000313" key="14">
    <source>
        <dbReference type="Proteomes" id="UP001056429"/>
    </source>
</evidence>
<evidence type="ECO:0000256" key="2">
    <source>
        <dbReference type="ARBA" id="ARBA00022475"/>
    </source>
</evidence>
<evidence type="ECO:0000256" key="8">
    <source>
        <dbReference type="PROSITE-ProRule" id="PRU00284"/>
    </source>
</evidence>
<keyword evidence="4 10" id="KW-1133">Transmembrane helix</keyword>
<evidence type="ECO:0008006" key="15">
    <source>
        <dbReference type="Google" id="ProtNLM"/>
    </source>
</evidence>
<dbReference type="GO" id="GO:0005886">
    <property type="term" value="C:plasma membrane"/>
    <property type="evidence" value="ECO:0007669"/>
    <property type="project" value="UniProtKB-SubCell"/>
</dbReference>
<comment type="subcellular location">
    <subcellularLocation>
        <location evidence="1">Cell membrane</location>
        <topology evidence="1">Multi-pass membrane protein</topology>
    </subcellularLocation>
</comment>
<keyword evidence="6 8" id="KW-0807">Transducer</keyword>
<proteinExistence type="inferred from homology"/>